<feature type="transmembrane region" description="Helical" evidence="1">
    <location>
        <begin position="42"/>
        <end position="63"/>
    </location>
</feature>
<protein>
    <submittedName>
        <fullName evidence="2">Uncharacterized protein</fullName>
    </submittedName>
</protein>
<keyword evidence="3" id="KW-1185">Reference proteome</keyword>
<accession>A0ABX4IXQ3</accession>
<comment type="caution">
    <text evidence="2">The sequence shown here is derived from an EMBL/GenBank/DDBJ whole genome shotgun (WGS) entry which is preliminary data.</text>
</comment>
<sequence length="208" mass="23595">MLLNLECYFGSGYWMKDEVNEDIFDHVAKKIKADQNIASRQLGIICATIAAYGAVIFFAFLIFRAHPSISCEFVNNQVMLRFWPPNTAILSALKTSRYSQSDQCLLIAMRSLASVVMLPAVVVFLVKQLFASDSYHVQGMMTAFIIILAASLASAYIGPTEHYSRYRMSFESPIEVNIWKSMIHIFGFYLAAFVLAFRLPAYIRSTRR</sequence>
<feature type="transmembrane region" description="Helical" evidence="1">
    <location>
        <begin position="105"/>
        <end position="126"/>
    </location>
</feature>
<reference evidence="2 3" key="1">
    <citation type="submission" date="2017-09" db="EMBL/GenBank/DDBJ databases">
        <title>Comparative genomics of rhizobia isolated from Phaseolus vulgaris in China.</title>
        <authorList>
            <person name="Tong W."/>
        </authorList>
    </citation>
    <scope>NUCLEOTIDE SEQUENCE [LARGE SCALE GENOMIC DNA]</scope>
    <source>
        <strain evidence="2 3">Y27</strain>
    </source>
</reference>
<evidence type="ECO:0000256" key="1">
    <source>
        <dbReference type="SAM" id="Phobius"/>
    </source>
</evidence>
<keyword evidence="1" id="KW-0472">Membrane</keyword>
<dbReference type="EMBL" id="NWSL01000038">
    <property type="protein sequence ID" value="PDS47710.1"/>
    <property type="molecule type" value="Genomic_DNA"/>
</dbReference>
<name>A0ABX4IXQ3_9HYPH</name>
<feature type="transmembrane region" description="Helical" evidence="1">
    <location>
        <begin position="178"/>
        <end position="199"/>
    </location>
</feature>
<feature type="transmembrane region" description="Helical" evidence="1">
    <location>
        <begin position="138"/>
        <end position="158"/>
    </location>
</feature>
<organism evidence="2 3">
    <name type="scientific">Rhizobium anhuiense</name>
    <dbReference type="NCBI Taxonomy" id="1184720"/>
    <lineage>
        <taxon>Bacteria</taxon>
        <taxon>Pseudomonadati</taxon>
        <taxon>Pseudomonadota</taxon>
        <taxon>Alphaproteobacteria</taxon>
        <taxon>Hyphomicrobiales</taxon>
        <taxon>Rhizobiaceae</taxon>
        <taxon>Rhizobium/Agrobacterium group</taxon>
        <taxon>Rhizobium</taxon>
    </lineage>
</organism>
<dbReference type="Proteomes" id="UP000219972">
    <property type="component" value="Unassembled WGS sequence"/>
</dbReference>
<proteinExistence type="predicted"/>
<keyword evidence="1" id="KW-0812">Transmembrane</keyword>
<gene>
    <name evidence="2" type="ORF">CO662_33220</name>
</gene>
<keyword evidence="1" id="KW-1133">Transmembrane helix</keyword>
<evidence type="ECO:0000313" key="2">
    <source>
        <dbReference type="EMBL" id="PDS47710.1"/>
    </source>
</evidence>
<evidence type="ECO:0000313" key="3">
    <source>
        <dbReference type="Proteomes" id="UP000219972"/>
    </source>
</evidence>